<protein>
    <recommendedName>
        <fullName evidence="1">Tf2-1-like SH3-like domain-containing protein</fullName>
    </recommendedName>
</protein>
<sequence>MKEKIRYPRKIRKLDTKWEGLYRVIEAIGNATYKLEKPDGKEIPRTWNVSKLNLKAYWILSPWGVSSITPVPLPCKVDDPSTKSFHHCCLCSPSPVVISTTKSTKA</sequence>
<evidence type="ECO:0000313" key="2">
    <source>
        <dbReference type="EMBL" id="KAL0423141.1"/>
    </source>
</evidence>
<gene>
    <name evidence="2" type="ORF">Sradi_0848900</name>
</gene>
<proteinExistence type="predicted"/>
<accession>A0AAW2V1E6</accession>
<feature type="domain" description="Tf2-1-like SH3-like" evidence="1">
    <location>
        <begin position="4"/>
        <end position="53"/>
    </location>
</feature>
<evidence type="ECO:0000259" key="1">
    <source>
        <dbReference type="Pfam" id="PF24626"/>
    </source>
</evidence>
<reference evidence="2" key="1">
    <citation type="submission" date="2020-06" db="EMBL/GenBank/DDBJ databases">
        <authorList>
            <person name="Li T."/>
            <person name="Hu X."/>
            <person name="Zhang T."/>
            <person name="Song X."/>
            <person name="Zhang H."/>
            <person name="Dai N."/>
            <person name="Sheng W."/>
            <person name="Hou X."/>
            <person name="Wei L."/>
        </authorList>
    </citation>
    <scope>NUCLEOTIDE SEQUENCE</scope>
    <source>
        <strain evidence="2">G02</strain>
        <tissue evidence="2">Leaf</tissue>
    </source>
</reference>
<reference evidence="2" key="2">
    <citation type="journal article" date="2024" name="Plant">
        <title>Genomic evolution and insights into agronomic trait innovations of Sesamum species.</title>
        <authorList>
            <person name="Miao H."/>
            <person name="Wang L."/>
            <person name="Qu L."/>
            <person name="Liu H."/>
            <person name="Sun Y."/>
            <person name="Le M."/>
            <person name="Wang Q."/>
            <person name="Wei S."/>
            <person name="Zheng Y."/>
            <person name="Lin W."/>
            <person name="Duan Y."/>
            <person name="Cao H."/>
            <person name="Xiong S."/>
            <person name="Wang X."/>
            <person name="Wei L."/>
            <person name="Li C."/>
            <person name="Ma Q."/>
            <person name="Ju M."/>
            <person name="Zhao R."/>
            <person name="Li G."/>
            <person name="Mu C."/>
            <person name="Tian Q."/>
            <person name="Mei H."/>
            <person name="Zhang T."/>
            <person name="Gao T."/>
            <person name="Zhang H."/>
        </authorList>
    </citation>
    <scope>NUCLEOTIDE SEQUENCE</scope>
    <source>
        <strain evidence="2">G02</strain>
    </source>
</reference>
<organism evidence="2">
    <name type="scientific">Sesamum radiatum</name>
    <name type="common">Black benniseed</name>
    <dbReference type="NCBI Taxonomy" id="300843"/>
    <lineage>
        <taxon>Eukaryota</taxon>
        <taxon>Viridiplantae</taxon>
        <taxon>Streptophyta</taxon>
        <taxon>Embryophyta</taxon>
        <taxon>Tracheophyta</taxon>
        <taxon>Spermatophyta</taxon>
        <taxon>Magnoliopsida</taxon>
        <taxon>eudicotyledons</taxon>
        <taxon>Gunneridae</taxon>
        <taxon>Pentapetalae</taxon>
        <taxon>asterids</taxon>
        <taxon>lamiids</taxon>
        <taxon>Lamiales</taxon>
        <taxon>Pedaliaceae</taxon>
        <taxon>Sesamum</taxon>
    </lineage>
</organism>
<comment type="caution">
    <text evidence="2">The sequence shown here is derived from an EMBL/GenBank/DDBJ whole genome shotgun (WGS) entry which is preliminary data.</text>
</comment>
<dbReference type="InterPro" id="IPR056924">
    <property type="entry name" value="SH3_Tf2-1"/>
</dbReference>
<dbReference type="EMBL" id="JACGWJ010000004">
    <property type="protein sequence ID" value="KAL0423141.1"/>
    <property type="molecule type" value="Genomic_DNA"/>
</dbReference>
<dbReference type="Pfam" id="PF24626">
    <property type="entry name" value="SH3_Tf2-1"/>
    <property type="match status" value="1"/>
</dbReference>
<name>A0AAW2V1E6_SESRA</name>
<dbReference type="AlphaFoldDB" id="A0AAW2V1E6"/>